<evidence type="ECO:0000256" key="1">
    <source>
        <dbReference type="ARBA" id="ARBA00022786"/>
    </source>
</evidence>
<evidence type="ECO:0000259" key="3">
    <source>
        <dbReference type="PROSITE" id="PS50127"/>
    </source>
</evidence>
<comment type="caution">
    <text evidence="4">The sequence shown here is derived from an EMBL/GenBank/DDBJ whole genome shotgun (WGS) entry which is preliminary data.</text>
</comment>
<keyword evidence="5" id="KW-1185">Reference proteome</keyword>
<feature type="compositionally biased region" description="Basic and acidic residues" evidence="2">
    <location>
        <begin position="156"/>
        <end position="172"/>
    </location>
</feature>
<gene>
    <name evidence="4" type="ORF">B0T21DRAFT_285530</name>
</gene>
<feature type="region of interest" description="Disordered" evidence="2">
    <location>
        <begin position="156"/>
        <end position="252"/>
    </location>
</feature>
<dbReference type="EMBL" id="JAUKTV010000004">
    <property type="protein sequence ID" value="KAK0739859.1"/>
    <property type="molecule type" value="Genomic_DNA"/>
</dbReference>
<accession>A0AA40BT28</accession>
<evidence type="ECO:0000313" key="5">
    <source>
        <dbReference type="Proteomes" id="UP001172159"/>
    </source>
</evidence>
<dbReference type="InterPro" id="IPR050113">
    <property type="entry name" value="Ub_conjugating_enzyme"/>
</dbReference>
<name>A0AA40BT28_9PEZI</name>
<dbReference type="InterPro" id="IPR016135">
    <property type="entry name" value="UBQ-conjugating_enzyme/RWD"/>
</dbReference>
<dbReference type="Gene3D" id="3.10.110.10">
    <property type="entry name" value="Ubiquitin Conjugating Enzyme"/>
    <property type="match status" value="1"/>
</dbReference>
<feature type="compositionally biased region" description="Acidic residues" evidence="2">
    <location>
        <begin position="190"/>
        <end position="243"/>
    </location>
</feature>
<keyword evidence="1" id="KW-0833">Ubl conjugation pathway</keyword>
<evidence type="ECO:0000256" key="2">
    <source>
        <dbReference type="SAM" id="MobiDB-lite"/>
    </source>
</evidence>
<dbReference type="InterPro" id="IPR000608">
    <property type="entry name" value="UBC"/>
</dbReference>
<dbReference type="PROSITE" id="PS50127">
    <property type="entry name" value="UBC_2"/>
    <property type="match status" value="1"/>
</dbReference>
<evidence type="ECO:0000313" key="4">
    <source>
        <dbReference type="EMBL" id="KAK0739859.1"/>
    </source>
</evidence>
<dbReference type="AlphaFoldDB" id="A0AA40BT28"/>
<protein>
    <submittedName>
        <fullName evidence="4">Ubiquitin-conjugating enzyme/RWD-like protein</fullName>
    </submittedName>
</protein>
<organism evidence="4 5">
    <name type="scientific">Apiosordaria backusii</name>
    <dbReference type="NCBI Taxonomy" id="314023"/>
    <lineage>
        <taxon>Eukaryota</taxon>
        <taxon>Fungi</taxon>
        <taxon>Dikarya</taxon>
        <taxon>Ascomycota</taxon>
        <taxon>Pezizomycotina</taxon>
        <taxon>Sordariomycetes</taxon>
        <taxon>Sordariomycetidae</taxon>
        <taxon>Sordariales</taxon>
        <taxon>Lasiosphaeriaceae</taxon>
        <taxon>Apiosordaria</taxon>
    </lineage>
</organism>
<reference evidence="4" key="1">
    <citation type="submission" date="2023-06" db="EMBL/GenBank/DDBJ databases">
        <title>Genome-scale phylogeny and comparative genomics of the fungal order Sordariales.</title>
        <authorList>
            <consortium name="Lawrence Berkeley National Laboratory"/>
            <person name="Hensen N."/>
            <person name="Bonometti L."/>
            <person name="Westerberg I."/>
            <person name="Brannstrom I.O."/>
            <person name="Guillou S."/>
            <person name="Cros-Aarteil S."/>
            <person name="Calhoun S."/>
            <person name="Haridas S."/>
            <person name="Kuo A."/>
            <person name="Mondo S."/>
            <person name="Pangilinan J."/>
            <person name="Riley R."/>
            <person name="Labutti K."/>
            <person name="Andreopoulos B."/>
            <person name="Lipzen A."/>
            <person name="Chen C."/>
            <person name="Yanf M."/>
            <person name="Daum C."/>
            <person name="Ng V."/>
            <person name="Clum A."/>
            <person name="Steindorff A."/>
            <person name="Ohm R."/>
            <person name="Martin F."/>
            <person name="Silar P."/>
            <person name="Natvig D."/>
            <person name="Lalanne C."/>
            <person name="Gautier V."/>
            <person name="Ament-Velasquez S.L."/>
            <person name="Kruys A."/>
            <person name="Hutchinson M.I."/>
            <person name="Powell A.J."/>
            <person name="Barry K."/>
            <person name="Miller A.N."/>
            <person name="Grigoriev I.V."/>
            <person name="Debuchy R."/>
            <person name="Gladieux P."/>
            <person name="Thoren M.H."/>
            <person name="Johannesson H."/>
        </authorList>
    </citation>
    <scope>NUCLEOTIDE SEQUENCE</scope>
    <source>
        <strain evidence="4">CBS 540.89</strain>
    </source>
</reference>
<dbReference type="PANTHER" id="PTHR24067">
    <property type="entry name" value="UBIQUITIN-CONJUGATING ENZYME E2"/>
    <property type="match status" value="1"/>
</dbReference>
<sequence>MSKASKATAARTRLMGEMKALRQEKWIHFDDNEDINILKWKFALMVINSDSVFNGAYLQAEMAFTEEYPYQPPKFRFLNPITHPNVYPDGQLCISILHTPGEDVMSGEDASERWSPLQCVESVLRSVLLLLDDPEISSPANVDAGVMYRDRREEYNKKARETVEQSKKKIPEGFEMPRSFETAPPPKVENDDDFWQESDDDFDFGGSDTGEDEDMEDYEGEDDDGEEDEGEDGSDDDGSDEEVVSGSEAKKR</sequence>
<feature type="domain" description="UBC core" evidence="3">
    <location>
        <begin position="9"/>
        <end position="168"/>
    </location>
</feature>
<dbReference type="Proteomes" id="UP001172159">
    <property type="component" value="Unassembled WGS sequence"/>
</dbReference>
<dbReference type="Pfam" id="PF00179">
    <property type="entry name" value="UQ_con"/>
    <property type="match status" value="1"/>
</dbReference>
<dbReference type="SMART" id="SM00212">
    <property type="entry name" value="UBCc"/>
    <property type="match status" value="1"/>
</dbReference>
<dbReference type="SUPFAM" id="SSF54495">
    <property type="entry name" value="UBC-like"/>
    <property type="match status" value="1"/>
</dbReference>
<proteinExistence type="predicted"/>